<proteinExistence type="predicted"/>
<feature type="region of interest" description="Disordered" evidence="1">
    <location>
        <begin position="381"/>
        <end position="406"/>
    </location>
</feature>
<feature type="compositionally biased region" description="Gly residues" evidence="1">
    <location>
        <begin position="700"/>
        <end position="712"/>
    </location>
</feature>
<feature type="compositionally biased region" description="Polar residues" evidence="1">
    <location>
        <begin position="22"/>
        <end position="36"/>
    </location>
</feature>
<dbReference type="OrthoDB" id="342264at2759"/>
<accession>A0A0N1PDD2</accession>
<dbReference type="EMBL" id="LJSK01000191">
    <property type="protein sequence ID" value="KPI85383.1"/>
    <property type="molecule type" value="Genomic_DNA"/>
</dbReference>
<dbReference type="InterPro" id="IPR001357">
    <property type="entry name" value="BRCT_dom"/>
</dbReference>
<sequence length="751" mass="81074">MEPSQRRPTDSLSSLDGAETVESLSQDSGSTVSTTPPLREGSSEDVSKQVNGAEEQLRRRAAHNPVSVPELLRAQDWGHQRDAEGKRRSSLASAASVSLWAAEHPHVIVIPIRWRVHPSSAQADAACWAAPWMPYVAPLSSVFCAGVDGTGEVIADTHTATTVTSNSSLLDSATSAQQARLIGSAQLQLGRSALTDSLVSSATIGKGKMHDERQEAVREAVTSVSRVHCAVHLHFTVGRSRATAPAHDDAIPAPTPPWCHSVDVFAVSPTTYLNGVPLQPHYRYHFQTNDSSCCPHGVLALRLGPRCSVDIALRGVPTFEESPWAADCASEDAALHRPPQRQLLTAIRDRATAALTRASTTSLFTADSTAVLATPSNLSEPVALSDVDDDVADDDGGLRESGTADADATRQLLEAACDDAIPKLRKRRAAASTGPRAQTAAVAQPPKTRQPHRKAVPESDGDDGGAVAAVVPTPPGTVIYTTGLRLSNKEESDLKALGALMNPHLRFARHAKLLVVQKPLMRSVKLLTVLPFVEAVVEKRWLDTVLRTHSLDVPVDCFLYYERKLPDRIESQNQFDLQETLMRVPQDRQRLFAGQRFWVHPAAVPQDPPINDFKSVLTASGGVVTRRVRDANVLVMPQQRPALRCWKPLLEEIGGASALTQRRQSGLLLVVPDDVFKCVLQQRPLLHSTVVIPRTQLSGLLGGDGEGNGRGGRSSSSSHGGARRPSQGRRKTPRSSALLISPRRSTRRRTA</sequence>
<organism evidence="3 4">
    <name type="scientific">Leptomonas seymouri</name>
    <dbReference type="NCBI Taxonomy" id="5684"/>
    <lineage>
        <taxon>Eukaryota</taxon>
        <taxon>Discoba</taxon>
        <taxon>Euglenozoa</taxon>
        <taxon>Kinetoplastea</taxon>
        <taxon>Metakinetoplastina</taxon>
        <taxon>Trypanosomatida</taxon>
        <taxon>Trypanosomatidae</taxon>
        <taxon>Leishmaniinae</taxon>
        <taxon>Leptomonas</taxon>
    </lineage>
</organism>
<dbReference type="PROSITE" id="PS50172">
    <property type="entry name" value="BRCT"/>
    <property type="match status" value="1"/>
</dbReference>
<reference evidence="3 4" key="1">
    <citation type="journal article" date="2015" name="PLoS Pathog.">
        <title>Leptomonas seymouri: Adaptations to the Dixenous Life Cycle Analyzed by Genome Sequencing, Transcriptome Profiling and Co-infection with Leishmania donovani.</title>
        <authorList>
            <person name="Kraeva N."/>
            <person name="Butenko A."/>
            <person name="Hlavacova J."/>
            <person name="Kostygov A."/>
            <person name="Myskova J."/>
            <person name="Grybchuk D."/>
            <person name="Lestinova T."/>
            <person name="Votypka J."/>
            <person name="Volf P."/>
            <person name="Opperdoes F."/>
            <person name="Flegontov P."/>
            <person name="Lukes J."/>
            <person name="Yurchenko V."/>
        </authorList>
    </citation>
    <scope>NUCLEOTIDE SEQUENCE [LARGE SCALE GENOMIC DNA]</scope>
    <source>
        <strain evidence="3 4">ATCC 30220</strain>
    </source>
</reference>
<protein>
    <recommendedName>
        <fullName evidence="2">BRCT domain-containing protein</fullName>
    </recommendedName>
</protein>
<evidence type="ECO:0000259" key="2">
    <source>
        <dbReference type="PROSITE" id="PS50172"/>
    </source>
</evidence>
<gene>
    <name evidence="3" type="ORF">ABL78_5564</name>
</gene>
<feature type="compositionally biased region" description="Acidic residues" evidence="1">
    <location>
        <begin position="386"/>
        <end position="395"/>
    </location>
</feature>
<evidence type="ECO:0000256" key="1">
    <source>
        <dbReference type="SAM" id="MobiDB-lite"/>
    </source>
</evidence>
<dbReference type="VEuPathDB" id="TriTrypDB:Lsey_0191_0150"/>
<evidence type="ECO:0000313" key="3">
    <source>
        <dbReference type="EMBL" id="KPI85383.1"/>
    </source>
</evidence>
<feature type="compositionally biased region" description="Basic and acidic residues" evidence="1">
    <location>
        <begin position="76"/>
        <end position="85"/>
    </location>
</feature>
<comment type="caution">
    <text evidence="3">The sequence shown here is derived from an EMBL/GenBank/DDBJ whole genome shotgun (WGS) entry which is preliminary data.</text>
</comment>
<dbReference type="AlphaFoldDB" id="A0A0N1PDD2"/>
<keyword evidence="4" id="KW-1185">Reference proteome</keyword>
<feature type="compositionally biased region" description="Low complexity" evidence="1">
    <location>
        <begin position="713"/>
        <end position="725"/>
    </location>
</feature>
<evidence type="ECO:0000313" key="4">
    <source>
        <dbReference type="Proteomes" id="UP000038009"/>
    </source>
</evidence>
<dbReference type="OMA" id="QEPPMND"/>
<feature type="domain" description="BRCT" evidence="2">
    <location>
        <begin position="587"/>
        <end position="692"/>
    </location>
</feature>
<name>A0A0N1PDD2_LEPSE</name>
<feature type="region of interest" description="Disordered" evidence="1">
    <location>
        <begin position="697"/>
        <end position="751"/>
    </location>
</feature>
<feature type="region of interest" description="Disordered" evidence="1">
    <location>
        <begin position="1"/>
        <end position="85"/>
    </location>
</feature>
<dbReference type="Proteomes" id="UP000038009">
    <property type="component" value="Unassembled WGS sequence"/>
</dbReference>
<feature type="region of interest" description="Disordered" evidence="1">
    <location>
        <begin position="425"/>
        <end position="466"/>
    </location>
</feature>